<evidence type="ECO:0000313" key="10">
    <source>
        <dbReference type="EMBL" id="PXX81957.1"/>
    </source>
</evidence>
<keyword evidence="6 8" id="KW-0443">Lipid metabolism</keyword>
<name>A0A318LJQ8_9NEIS</name>
<dbReference type="GO" id="GO:0006633">
    <property type="term" value="P:fatty acid biosynthetic process"/>
    <property type="evidence" value="ECO:0007669"/>
    <property type="project" value="UniProtKB-UniRule"/>
</dbReference>
<dbReference type="Proteomes" id="UP000247555">
    <property type="component" value="Unassembled WGS sequence"/>
</dbReference>
<keyword evidence="1 8" id="KW-0444">Lipid biosynthesis</keyword>
<evidence type="ECO:0000256" key="1">
    <source>
        <dbReference type="ARBA" id="ARBA00022516"/>
    </source>
</evidence>
<feature type="domain" description="4'-phosphopantetheinyl transferase" evidence="9">
    <location>
        <begin position="4"/>
        <end position="102"/>
    </location>
</feature>
<protein>
    <recommendedName>
        <fullName evidence="8">Holo-[acyl-carrier-protein] synthase</fullName>
        <shortName evidence="8">Holo-ACP synthase</shortName>
        <ecNumber evidence="8">2.7.8.7</ecNumber>
    </recommendedName>
    <alternativeName>
        <fullName evidence="8">4'-phosphopantetheinyl transferase AcpS</fullName>
    </alternativeName>
</protein>
<dbReference type="OrthoDB" id="517356at2"/>
<keyword evidence="3 8" id="KW-0479">Metal-binding</keyword>
<evidence type="ECO:0000256" key="7">
    <source>
        <dbReference type="ARBA" id="ARBA00023160"/>
    </source>
</evidence>
<evidence type="ECO:0000256" key="6">
    <source>
        <dbReference type="ARBA" id="ARBA00023098"/>
    </source>
</evidence>
<evidence type="ECO:0000256" key="4">
    <source>
        <dbReference type="ARBA" id="ARBA00022832"/>
    </source>
</evidence>
<dbReference type="RefSeq" id="WP_110389269.1">
    <property type="nucleotide sequence ID" value="NZ_QJKI01000001.1"/>
</dbReference>
<accession>A0A318LJQ8</accession>
<feature type="binding site" evidence="8">
    <location>
        <position position="8"/>
    </location>
    <ligand>
        <name>Mg(2+)</name>
        <dbReference type="ChEBI" id="CHEBI:18420"/>
    </ligand>
</feature>
<organism evidence="10 11">
    <name type="scientific">Rivihabitans pingtungensis</name>
    <dbReference type="NCBI Taxonomy" id="1054498"/>
    <lineage>
        <taxon>Bacteria</taxon>
        <taxon>Pseudomonadati</taxon>
        <taxon>Pseudomonadota</taxon>
        <taxon>Betaproteobacteria</taxon>
        <taxon>Neisseriales</taxon>
        <taxon>Aquaspirillaceae</taxon>
        <taxon>Rivihabitans</taxon>
    </lineage>
</organism>
<dbReference type="GO" id="GO:0005737">
    <property type="term" value="C:cytoplasm"/>
    <property type="evidence" value="ECO:0007669"/>
    <property type="project" value="UniProtKB-SubCell"/>
</dbReference>
<keyword evidence="4 8" id="KW-0276">Fatty acid metabolism</keyword>
<keyword evidence="8" id="KW-0963">Cytoplasm</keyword>
<proteinExistence type="inferred from homology"/>
<dbReference type="NCBIfam" id="TIGR00516">
    <property type="entry name" value="acpS"/>
    <property type="match status" value="1"/>
</dbReference>
<keyword evidence="5 8" id="KW-0460">Magnesium</keyword>
<comment type="caution">
    <text evidence="10">The sequence shown here is derived from an EMBL/GenBank/DDBJ whole genome shotgun (WGS) entry which is preliminary data.</text>
</comment>
<dbReference type="GO" id="GO:0008897">
    <property type="term" value="F:holo-[acyl-carrier-protein] synthase activity"/>
    <property type="evidence" value="ECO:0007669"/>
    <property type="project" value="UniProtKB-UniRule"/>
</dbReference>
<evidence type="ECO:0000313" key="11">
    <source>
        <dbReference type="Proteomes" id="UP000247555"/>
    </source>
</evidence>
<comment type="function">
    <text evidence="8">Transfers the 4'-phosphopantetheine moiety from coenzyme A to a Ser of acyl-carrier-protein.</text>
</comment>
<comment type="similarity">
    <text evidence="8">Belongs to the P-Pant transferase superfamily. AcpS family.</text>
</comment>
<dbReference type="InterPro" id="IPR008278">
    <property type="entry name" value="4-PPantetheinyl_Trfase_dom"/>
</dbReference>
<evidence type="ECO:0000256" key="5">
    <source>
        <dbReference type="ARBA" id="ARBA00022842"/>
    </source>
</evidence>
<dbReference type="Gene3D" id="3.90.470.20">
    <property type="entry name" value="4'-phosphopantetheinyl transferase domain"/>
    <property type="match status" value="1"/>
</dbReference>
<evidence type="ECO:0000256" key="2">
    <source>
        <dbReference type="ARBA" id="ARBA00022679"/>
    </source>
</evidence>
<gene>
    <name evidence="8" type="primary">acpS</name>
    <name evidence="10" type="ORF">DFR34_101189</name>
</gene>
<keyword evidence="7 8" id="KW-0275">Fatty acid biosynthesis</keyword>
<dbReference type="InterPro" id="IPR037143">
    <property type="entry name" value="4-PPantetheinyl_Trfase_dom_sf"/>
</dbReference>
<dbReference type="SUPFAM" id="SSF56214">
    <property type="entry name" value="4'-phosphopantetheinyl transferase"/>
    <property type="match status" value="1"/>
</dbReference>
<comment type="cofactor">
    <cofactor evidence="8">
        <name>Mg(2+)</name>
        <dbReference type="ChEBI" id="CHEBI:18420"/>
    </cofactor>
</comment>
<dbReference type="GO" id="GO:0000287">
    <property type="term" value="F:magnesium ion binding"/>
    <property type="evidence" value="ECO:0007669"/>
    <property type="project" value="UniProtKB-UniRule"/>
</dbReference>
<dbReference type="InterPro" id="IPR002582">
    <property type="entry name" value="ACPS"/>
</dbReference>
<comment type="catalytic activity">
    <reaction evidence="8">
        <text>apo-[ACP] + CoA = holo-[ACP] + adenosine 3',5'-bisphosphate + H(+)</text>
        <dbReference type="Rhea" id="RHEA:12068"/>
        <dbReference type="Rhea" id="RHEA-COMP:9685"/>
        <dbReference type="Rhea" id="RHEA-COMP:9690"/>
        <dbReference type="ChEBI" id="CHEBI:15378"/>
        <dbReference type="ChEBI" id="CHEBI:29999"/>
        <dbReference type="ChEBI" id="CHEBI:57287"/>
        <dbReference type="ChEBI" id="CHEBI:58343"/>
        <dbReference type="ChEBI" id="CHEBI:64479"/>
        <dbReference type="EC" id="2.7.8.7"/>
    </reaction>
</comment>
<keyword evidence="11" id="KW-1185">Reference proteome</keyword>
<dbReference type="InterPro" id="IPR004568">
    <property type="entry name" value="Ppantetheine-prot_Trfase_dom"/>
</dbReference>
<dbReference type="Pfam" id="PF01648">
    <property type="entry name" value="ACPS"/>
    <property type="match status" value="1"/>
</dbReference>
<dbReference type="NCBIfam" id="TIGR00556">
    <property type="entry name" value="pantethn_trn"/>
    <property type="match status" value="1"/>
</dbReference>
<dbReference type="HAMAP" id="MF_00101">
    <property type="entry name" value="AcpS"/>
    <property type="match status" value="1"/>
</dbReference>
<dbReference type="EC" id="2.7.8.7" evidence="8"/>
<dbReference type="AlphaFoldDB" id="A0A318LJQ8"/>
<evidence type="ECO:0000256" key="3">
    <source>
        <dbReference type="ARBA" id="ARBA00022723"/>
    </source>
</evidence>
<feature type="binding site" evidence="8">
    <location>
        <position position="57"/>
    </location>
    <ligand>
        <name>Mg(2+)</name>
        <dbReference type="ChEBI" id="CHEBI:18420"/>
    </ligand>
</feature>
<evidence type="ECO:0000259" key="9">
    <source>
        <dbReference type="Pfam" id="PF01648"/>
    </source>
</evidence>
<comment type="subcellular location">
    <subcellularLocation>
        <location evidence="8">Cytoplasm</location>
    </subcellularLocation>
</comment>
<keyword evidence="2 8" id="KW-0808">Transferase</keyword>
<reference evidence="10 11" key="1">
    <citation type="submission" date="2018-05" db="EMBL/GenBank/DDBJ databases">
        <title>Genomic Encyclopedia of Type Strains, Phase IV (KMG-IV): sequencing the most valuable type-strain genomes for metagenomic binning, comparative biology and taxonomic classification.</title>
        <authorList>
            <person name="Goeker M."/>
        </authorList>
    </citation>
    <scope>NUCLEOTIDE SEQUENCE [LARGE SCALE GENOMIC DNA]</scope>
    <source>
        <strain evidence="10 11">DSM 29661</strain>
    </source>
</reference>
<evidence type="ECO:0000256" key="8">
    <source>
        <dbReference type="HAMAP-Rule" id="MF_00101"/>
    </source>
</evidence>
<dbReference type="EMBL" id="QJKI01000001">
    <property type="protein sequence ID" value="PXX81957.1"/>
    <property type="molecule type" value="Genomic_DNA"/>
</dbReference>
<sequence>MILGIGTDLVDIARMRAALDRHGERFARRILSPAEWPDWESSKEPARLLAKRFAAKEAFAKASGQGLRAPVTLGALAVTHDALGRPGWAFADELAQWLTARGVQRCHLSISDERAQCLAFVVLEGGQID</sequence>